<dbReference type="OrthoDB" id="1685240at2"/>
<sequence length="156" mass="19007">MLLNINTQLLYFFSNVIAGFMVGVMFDIYRVIRGFKNPNRILTAISDILFWILASLITFIFMLVTNNVNIRYYTFIALFIGLYFYFSLISRMFLDILRYFVYYFIKLIRLLIRLILFPFKLIRILIIYTIYLFERFEFNLKNKLNKMQKDKQENTI</sequence>
<dbReference type="NCBIfam" id="TIGR02893">
    <property type="entry name" value="spore_yabQ"/>
    <property type="match status" value="1"/>
</dbReference>
<dbReference type="RefSeq" id="WP_057978571.1">
    <property type="nucleotide sequence ID" value="NZ_LKHP01000007.1"/>
</dbReference>
<keyword evidence="1" id="KW-1133">Transmembrane helix</keyword>
<protein>
    <submittedName>
        <fullName evidence="2">Spore protein YabQ</fullName>
    </submittedName>
</protein>
<keyword evidence="1" id="KW-0472">Membrane</keyword>
<accession>A0A0R3JT29</accession>
<evidence type="ECO:0000256" key="1">
    <source>
        <dbReference type="SAM" id="Phobius"/>
    </source>
</evidence>
<name>A0A0R3JT29_CALMK</name>
<feature type="transmembrane region" description="Helical" evidence="1">
    <location>
        <begin position="70"/>
        <end position="89"/>
    </location>
</feature>
<dbReference type="Proteomes" id="UP000052015">
    <property type="component" value="Unassembled WGS sequence"/>
</dbReference>
<proteinExistence type="predicted"/>
<feature type="transmembrane region" description="Helical" evidence="1">
    <location>
        <begin position="110"/>
        <end position="133"/>
    </location>
</feature>
<dbReference type="Pfam" id="PF09578">
    <property type="entry name" value="Spore_YabQ"/>
    <property type="match status" value="1"/>
</dbReference>
<keyword evidence="1" id="KW-0812">Transmembrane</keyword>
<evidence type="ECO:0000313" key="3">
    <source>
        <dbReference type="Proteomes" id="UP000052015"/>
    </source>
</evidence>
<feature type="transmembrane region" description="Helical" evidence="1">
    <location>
        <begin position="41"/>
        <end position="64"/>
    </location>
</feature>
<reference evidence="2 3" key="1">
    <citation type="submission" date="2015-09" db="EMBL/GenBank/DDBJ databases">
        <title>Draft genome sequence of a Caloramator mitchellensis, a moderate thermophile from the Great Artesian Basin of Australia.</title>
        <authorList>
            <person name="Patel B.K."/>
        </authorList>
    </citation>
    <scope>NUCLEOTIDE SEQUENCE [LARGE SCALE GENOMIC DNA]</scope>
    <source>
        <strain evidence="2 3">VF08</strain>
    </source>
</reference>
<dbReference type="STRING" id="908809.ABG79_01429"/>
<gene>
    <name evidence="2" type="primary">yabQ</name>
    <name evidence="2" type="ORF">ABG79_01429</name>
</gene>
<dbReference type="InterPro" id="IPR019074">
    <property type="entry name" value="YabQ"/>
</dbReference>
<dbReference type="AlphaFoldDB" id="A0A0R3JT29"/>
<organism evidence="2 3">
    <name type="scientific">Caloramator mitchellensis</name>
    <dbReference type="NCBI Taxonomy" id="908809"/>
    <lineage>
        <taxon>Bacteria</taxon>
        <taxon>Bacillati</taxon>
        <taxon>Bacillota</taxon>
        <taxon>Clostridia</taxon>
        <taxon>Eubacteriales</taxon>
        <taxon>Clostridiaceae</taxon>
        <taxon>Caloramator</taxon>
    </lineage>
</organism>
<feature type="transmembrane region" description="Helical" evidence="1">
    <location>
        <begin position="12"/>
        <end position="29"/>
    </location>
</feature>
<dbReference type="EMBL" id="LKHP01000007">
    <property type="protein sequence ID" value="KRQ86679.1"/>
    <property type="molecule type" value="Genomic_DNA"/>
</dbReference>
<evidence type="ECO:0000313" key="2">
    <source>
        <dbReference type="EMBL" id="KRQ86679.1"/>
    </source>
</evidence>
<keyword evidence="3" id="KW-1185">Reference proteome</keyword>
<comment type="caution">
    <text evidence="2">The sequence shown here is derived from an EMBL/GenBank/DDBJ whole genome shotgun (WGS) entry which is preliminary data.</text>
</comment>